<evidence type="ECO:0000256" key="4">
    <source>
        <dbReference type="ARBA" id="ARBA00023136"/>
    </source>
</evidence>
<feature type="transmembrane region" description="Helical" evidence="6">
    <location>
        <begin position="15"/>
        <end position="36"/>
    </location>
</feature>
<comment type="caution">
    <text evidence="8">The sequence shown here is derived from an EMBL/GenBank/DDBJ whole genome shotgun (WGS) entry which is preliminary data.</text>
</comment>
<feature type="domain" description="Rhodopsin" evidence="7">
    <location>
        <begin position="55"/>
        <end position="182"/>
    </location>
</feature>
<reference evidence="8 9" key="1">
    <citation type="submission" date="2022-03" db="EMBL/GenBank/DDBJ databases">
        <title>Genome data of Colletotrichum spp.</title>
        <authorList>
            <person name="Utami Y.D."/>
            <person name="Hiruma K."/>
        </authorList>
    </citation>
    <scope>NUCLEOTIDE SEQUENCE [LARGE SCALE GENOMIC DNA]</scope>
    <source>
        <strain evidence="8 9">MAFF 239500</strain>
    </source>
</reference>
<gene>
    <name evidence="8" type="ORF">ColSpa_09143</name>
</gene>
<protein>
    <recommendedName>
        <fullName evidence="7">Rhodopsin domain-containing protein</fullName>
    </recommendedName>
</protein>
<dbReference type="PANTHER" id="PTHR33048">
    <property type="entry name" value="PTH11-LIKE INTEGRAL MEMBRANE PROTEIN (AFU_ORTHOLOGUE AFUA_5G11245)"/>
    <property type="match status" value="1"/>
</dbReference>
<evidence type="ECO:0000259" key="7">
    <source>
        <dbReference type="Pfam" id="PF20684"/>
    </source>
</evidence>
<name>A0AA37UQL4_9PEZI</name>
<keyword evidence="2 6" id="KW-0812">Transmembrane</keyword>
<evidence type="ECO:0000256" key="5">
    <source>
        <dbReference type="ARBA" id="ARBA00038359"/>
    </source>
</evidence>
<dbReference type="Pfam" id="PF20684">
    <property type="entry name" value="Fung_rhodopsin"/>
    <property type="match status" value="1"/>
</dbReference>
<feature type="transmembrane region" description="Helical" evidence="6">
    <location>
        <begin position="48"/>
        <end position="74"/>
    </location>
</feature>
<dbReference type="GO" id="GO:0016020">
    <property type="term" value="C:membrane"/>
    <property type="evidence" value="ECO:0007669"/>
    <property type="project" value="UniProtKB-SubCell"/>
</dbReference>
<dbReference type="InterPro" id="IPR049326">
    <property type="entry name" value="Rhodopsin_dom_fungi"/>
</dbReference>
<evidence type="ECO:0000313" key="8">
    <source>
        <dbReference type="EMBL" id="GKT48962.1"/>
    </source>
</evidence>
<sequence length="183" mass="20719">MPPGIDLNESKVNDIVGALGSTWALAGIAVTFRFLGRRLKRNDICVEDWLILISLIAYIVTLSTIKLSILLFYWRIFSARFSIKVLLWFLAGVNLMWALIVLSIAIFQCFPAQYFWMRYAPVPPSPDEFTCTIDPRIFFKANSIPSIVADAFIVILPMPYVWTLQMPRSQRIAVIGIFALGAL</sequence>
<keyword evidence="9" id="KW-1185">Reference proteome</keyword>
<dbReference type="PANTHER" id="PTHR33048:SF47">
    <property type="entry name" value="INTEGRAL MEMBRANE PROTEIN-RELATED"/>
    <property type="match status" value="1"/>
</dbReference>
<keyword evidence="3 6" id="KW-1133">Transmembrane helix</keyword>
<keyword evidence="4 6" id="KW-0472">Membrane</keyword>
<proteinExistence type="inferred from homology"/>
<feature type="transmembrane region" description="Helical" evidence="6">
    <location>
        <begin position="86"/>
        <end position="110"/>
    </location>
</feature>
<evidence type="ECO:0000256" key="3">
    <source>
        <dbReference type="ARBA" id="ARBA00022989"/>
    </source>
</evidence>
<evidence type="ECO:0000256" key="6">
    <source>
        <dbReference type="SAM" id="Phobius"/>
    </source>
</evidence>
<dbReference type="RefSeq" id="XP_049131312.1">
    <property type="nucleotide sequence ID" value="XM_049275355.1"/>
</dbReference>
<dbReference type="AlphaFoldDB" id="A0AA37UQL4"/>
<dbReference type="Proteomes" id="UP001055115">
    <property type="component" value="Unassembled WGS sequence"/>
</dbReference>
<dbReference type="EMBL" id="BQXU01000026">
    <property type="protein sequence ID" value="GKT48962.1"/>
    <property type="molecule type" value="Genomic_DNA"/>
</dbReference>
<evidence type="ECO:0000313" key="9">
    <source>
        <dbReference type="Proteomes" id="UP001055115"/>
    </source>
</evidence>
<accession>A0AA37UQL4</accession>
<evidence type="ECO:0000256" key="2">
    <source>
        <dbReference type="ARBA" id="ARBA00022692"/>
    </source>
</evidence>
<evidence type="ECO:0000256" key="1">
    <source>
        <dbReference type="ARBA" id="ARBA00004141"/>
    </source>
</evidence>
<dbReference type="GeneID" id="73329945"/>
<organism evidence="8 9">
    <name type="scientific">Colletotrichum spaethianum</name>
    <dbReference type="NCBI Taxonomy" id="700344"/>
    <lineage>
        <taxon>Eukaryota</taxon>
        <taxon>Fungi</taxon>
        <taxon>Dikarya</taxon>
        <taxon>Ascomycota</taxon>
        <taxon>Pezizomycotina</taxon>
        <taxon>Sordariomycetes</taxon>
        <taxon>Hypocreomycetidae</taxon>
        <taxon>Glomerellales</taxon>
        <taxon>Glomerellaceae</taxon>
        <taxon>Colletotrichum</taxon>
        <taxon>Colletotrichum spaethianum species complex</taxon>
    </lineage>
</organism>
<comment type="subcellular location">
    <subcellularLocation>
        <location evidence="1">Membrane</location>
        <topology evidence="1">Multi-pass membrane protein</topology>
    </subcellularLocation>
</comment>
<dbReference type="InterPro" id="IPR052337">
    <property type="entry name" value="SAT4-like"/>
</dbReference>
<comment type="similarity">
    <text evidence="5">Belongs to the SAT4 family.</text>
</comment>